<dbReference type="EMBL" id="JBHSJJ010000004">
    <property type="protein sequence ID" value="MFC4871957.1"/>
    <property type="molecule type" value="Genomic_DNA"/>
</dbReference>
<dbReference type="RefSeq" id="WP_377063914.1">
    <property type="nucleotide sequence ID" value="NZ_JBHSJJ010000004.1"/>
</dbReference>
<dbReference type="InterPro" id="IPR001387">
    <property type="entry name" value="Cro/C1-type_HTH"/>
</dbReference>
<keyword evidence="3" id="KW-1185">Reference proteome</keyword>
<dbReference type="PROSITE" id="PS50943">
    <property type="entry name" value="HTH_CROC1"/>
    <property type="match status" value="1"/>
</dbReference>
<proteinExistence type="predicted"/>
<feature type="domain" description="HTH cro/C1-type" evidence="1">
    <location>
        <begin position="82"/>
        <end position="115"/>
    </location>
</feature>
<dbReference type="PANTHER" id="PTHR40455:SF1">
    <property type="entry name" value="ANTITOXIN HIGA"/>
    <property type="match status" value="1"/>
</dbReference>
<dbReference type="PANTHER" id="PTHR40455">
    <property type="entry name" value="ANTITOXIN HIGA"/>
    <property type="match status" value="1"/>
</dbReference>
<sequence length="129" mass="14723">MKWYKIITTEQEYEKALARLSKIFEADPDSAEGMEAELLVTLIEKYEKEHYPIDMPDPVTAIRKTMEMKGLKDKDLIPAIGSKTTVSLVLNRKRSLTIDMIRNLSELLGLPVDILIQPCELDGKQEMAK</sequence>
<evidence type="ECO:0000259" key="1">
    <source>
        <dbReference type="PROSITE" id="PS50943"/>
    </source>
</evidence>
<evidence type="ECO:0000313" key="3">
    <source>
        <dbReference type="Proteomes" id="UP001595818"/>
    </source>
</evidence>
<reference evidence="3" key="1">
    <citation type="journal article" date="2019" name="Int. J. Syst. Evol. Microbiol.">
        <title>The Global Catalogue of Microorganisms (GCM) 10K type strain sequencing project: providing services to taxonomists for standard genome sequencing and annotation.</title>
        <authorList>
            <consortium name="The Broad Institute Genomics Platform"/>
            <consortium name="The Broad Institute Genome Sequencing Center for Infectious Disease"/>
            <person name="Wu L."/>
            <person name="Ma J."/>
        </authorList>
    </citation>
    <scope>NUCLEOTIDE SEQUENCE [LARGE SCALE GENOMIC DNA]</scope>
    <source>
        <strain evidence="3">CGMCC 4.7466</strain>
    </source>
</reference>
<dbReference type="InterPro" id="IPR010982">
    <property type="entry name" value="Lambda_DNA-bd_dom_sf"/>
</dbReference>
<evidence type="ECO:0000313" key="2">
    <source>
        <dbReference type="EMBL" id="MFC4871957.1"/>
    </source>
</evidence>
<name>A0ABV9SZV2_9BACT</name>
<dbReference type="SUPFAM" id="SSF47413">
    <property type="entry name" value="lambda repressor-like DNA-binding domains"/>
    <property type="match status" value="1"/>
</dbReference>
<dbReference type="Proteomes" id="UP001595818">
    <property type="component" value="Unassembled WGS sequence"/>
</dbReference>
<accession>A0ABV9SZV2</accession>
<protein>
    <submittedName>
        <fullName evidence="2">Type II toxin-antitoxin system HigA family antitoxin</fullName>
    </submittedName>
</protein>
<comment type="caution">
    <text evidence="2">The sequence shown here is derived from an EMBL/GenBank/DDBJ whole genome shotgun (WGS) entry which is preliminary data.</text>
</comment>
<organism evidence="2 3">
    <name type="scientific">Negadavirga shengliensis</name>
    <dbReference type="NCBI Taxonomy" id="1389218"/>
    <lineage>
        <taxon>Bacteria</taxon>
        <taxon>Pseudomonadati</taxon>
        <taxon>Bacteroidota</taxon>
        <taxon>Cytophagia</taxon>
        <taxon>Cytophagales</taxon>
        <taxon>Cyclobacteriaceae</taxon>
        <taxon>Negadavirga</taxon>
    </lineage>
</organism>
<dbReference type="Gene3D" id="1.10.260.40">
    <property type="entry name" value="lambda repressor-like DNA-binding domains"/>
    <property type="match status" value="1"/>
</dbReference>
<dbReference type="InterPro" id="IPR039060">
    <property type="entry name" value="Antitox_HigA"/>
</dbReference>
<gene>
    <name evidence="2" type="ORF">ACFPFU_09680</name>
</gene>